<evidence type="ECO:0000313" key="11">
    <source>
        <dbReference type="Proteomes" id="UP000799779"/>
    </source>
</evidence>
<organism evidence="10 11">
    <name type="scientific">Amniculicola lignicola CBS 123094</name>
    <dbReference type="NCBI Taxonomy" id="1392246"/>
    <lineage>
        <taxon>Eukaryota</taxon>
        <taxon>Fungi</taxon>
        <taxon>Dikarya</taxon>
        <taxon>Ascomycota</taxon>
        <taxon>Pezizomycotina</taxon>
        <taxon>Dothideomycetes</taxon>
        <taxon>Pleosporomycetidae</taxon>
        <taxon>Pleosporales</taxon>
        <taxon>Amniculicolaceae</taxon>
        <taxon>Amniculicola</taxon>
    </lineage>
</organism>
<dbReference type="SUPFAM" id="SSF57850">
    <property type="entry name" value="RING/U-box"/>
    <property type="match status" value="1"/>
</dbReference>
<dbReference type="EC" id="2.3.2.31" evidence="2"/>
<dbReference type="PROSITE" id="PS51873">
    <property type="entry name" value="TRIAD"/>
    <property type="match status" value="1"/>
</dbReference>
<evidence type="ECO:0000313" key="10">
    <source>
        <dbReference type="EMBL" id="KAF2002437.1"/>
    </source>
</evidence>
<keyword evidence="8" id="KW-0862">Zinc</keyword>
<evidence type="ECO:0000256" key="8">
    <source>
        <dbReference type="ARBA" id="ARBA00022833"/>
    </source>
</evidence>
<dbReference type="GO" id="GO:0016567">
    <property type="term" value="P:protein ubiquitination"/>
    <property type="evidence" value="ECO:0007669"/>
    <property type="project" value="InterPro"/>
</dbReference>
<evidence type="ECO:0000256" key="1">
    <source>
        <dbReference type="ARBA" id="ARBA00001798"/>
    </source>
</evidence>
<dbReference type="Pfam" id="PF01485">
    <property type="entry name" value="IBR"/>
    <property type="match status" value="1"/>
</dbReference>
<dbReference type="Proteomes" id="UP000799779">
    <property type="component" value="Unassembled WGS sequence"/>
</dbReference>
<protein>
    <recommendedName>
        <fullName evidence="2">RBR-type E3 ubiquitin transferase</fullName>
        <ecNumber evidence="2">2.3.2.31</ecNumber>
    </recommendedName>
</protein>
<keyword evidence="6" id="KW-0863">Zinc-finger</keyword>
<accession>A0A6A5WLN9</accession>
<evidence type="ECO:0000259" key="9">
    <source>
        <dbReference type="PROSITE" id="PS51873"/>
    </source>
</evidence>
<feature type="domain" description="RING-type" evidence="9">
    <location>
        <begin position="1"/>
        <end position="156"/>
    </location>
</feature>
<dbReference type="AlphaFoldDB" id="A0A6A5WLN9"/>
<name>A0A6A5WLN9_9PLEO</name>
<dbReference type="GO" id="GO:0061630">
    <property type="term" value="F:ubiquitin protein ligase activity"/>
    <property type="evidence" value="ECO:0007669"/>
    <property type="project" value="UniProtKB-EC"/>
</dbReference>
<dbReference type="PANTHER" id="PTHR11685">
    <property type="entry name" value="RBR FAMILY RING FINGER AND IBR DOMAIN-CONTAINING"/>
    <property type="match status" value="1"/>
</dbReference>
<evidence type="ECO:0000256" key="5">
    <source>
        <dbReference type="ARBA" id="ARBA00022737"/>
    </source>
</evidence>
<dbReference type="Gene3D" id="1.20.120.1750">
    <property type="match status" value="1"/>
</dbReference>
<comment type="catalytic activity">
    <reaction evidence="1">
        <text>[E2 ubiquitin-conjugating enzyme]-S-ubiquitinyl-L-cysteine + [acceptor protein]-L-lysine = [E2 ubiquitin-conjugating enzyme]-L-cysteine + [acceptor protein]-N(6)-ubiquitinyl-L-lysine.</text>
        <dbReference type="EC" id="2.3.2.31"/>
    </reaction>
</comment>
<dbReference type="Pfam" id="PF22191">
    <property type="entry name" value="IBR_1"/>
    <property type="match status" value="1"/>
</dbReference>
<dbReference type="EMBL" id="ML977577">
    <property type="protein sequence ID" value="KAF2002437.1"/>
    <property type="molecule type" value="Genomic_DNA"/>
</dbReference>
<keyword evidence="11" id="KW-1185">Reference proteome</keyword>
<evidence type="ECO:0000256" key="7">
    <source>
        <dbReference type="ARBA" id="ARBA00022786"/>
    </source>
</evidence>
<keyword evidence="4" id="KW-0479">Metal-binding</keyword>
<gene>
    <name evidence="10" type="ORF">P154DRAFT_138922</name>
</gene>
<dbReference type="GO" id="GO:0008270">
    <property type="term" value="F:zinc ion binding"/>
    <property type="evidence" value="ECO:0007669"/>
    <property type="project" value="UniProtKB-KW"/>
</dbReference>
<dbReference type="OrthoDB" id="9977870at2759"/>
<proteinExistence type="predicted"/>
<dbReference type="InterPro" id="IPR044066">
    <property type="entry name" value="TRIAD_supradom"/>
</dbReference>
<dbReference type="InterPro" id="IPR002867">
    <property type="entry name" value="IBR_dom"/>
</dbReference>
<sequence length="156" mass="18064">MADSQRFPPKCCLNETYSLPLVQHLLGKDAVIAFKTRLIETQTVEQLKVYCVNPNCGRFLHQSTFDNANQLYTIARCKSCNTNTCVGCKMEWFPRSHRCELESDLSKRTAWLPEYTPTCRIKRCPKCHGVTEHMEACNHMTCVYCKHEYCFVCLIP</sequence>
<dbReference type="CDD" id="cd20336">
    <property type="entry name" value="Rcat_RBR"/>
    <property type="match status" value="1"/>
</dbReference>
<evidence type="ECO:0000256" key="2">
    <source>
        <dbReference type="ARBA" id="ARBA00012251"/>
    </source>
</evidence>
<dbReference type="InterPro" id="IPR031127">
    <property type="entry name" value="E3_UB_ligase_RBR"/>
</dbReference>
<reference evidence="10" key="1">
    <citation type="journal article" date="2020" name="Stud. Mycol.">
        <title>101 Dothideomycetes genomes: a test case for predicting lifestyles and emergence of pathogens.</title>
        <authorList>
            <person name="Haridas S."/>
            <person name="Albert R."/>
            <person name="Binder M."/>
            <person name="Bloem J."/>
            <person name="Labutti K."/>
            <person name="Salamov A."/>
            <person name="Andreopoulos B."/>
            <person name="Baker S."/>
            <person name="Barry K."/>
            <person name="Bills G."/>
            <person name="Bluhm B."/>
            <person name="Cannon C."/>
            <person name="Castanera R."/>
            <person name="Culley D."/>
            <person name="Daum C."/>
            <person name="Ezra D."/>
            <person name="Gonzalez J."/>
            <person name="Henrissat B."/>
            <person name="Kuo A."/>
            <person name="Liang C."/>
            <person name="Lipzen A."/>
            <person name="Lutzoni F."/>
            <person name="Magnuson J."/>
            <person name="Mondo S."/>
            <person name="Nolan M."/>
            <person name="Ohm R."/>
            <person name="Pangilinan J."/>
            <person name="Park H.-J."/>
            <person name="Ramirez L."/>
            <person name="Alfaro M."/>
            <person name="Sun H."/>
            <person name="Tritt A."/>
            <person name="Yoshinaga Y."/>
            <person name="Zwiers L.-H."/>
            <person name="Turgeon B."/>
            <person name="Goodwin S."/>
            <person name="Spatafora J."/>
            <person name="Crous P."/>
            <person name="Grigoriev I."/>
        </authorList>
    </citation>
    <scope>NUCLEOTIDE SEQUENCE</scope>
    <source>
        <strain evidence="10">CBS 123094</strain>
    </source>
</reference>
<evidence type="ECO:0000256" key="3">
    <source>
        <dbReference type="ARBA" id="ARBA00022679"/>
    </source>
</evidence>
<evidence type="ECO:0000256" key="4">
    <source>
        <dbReference type="ARBA" id="ARBA00022723"/>
    </source>
</evidence>
<keyword evidence="3" id="KW-0808">Transferase</keyword>
<keyword evidence="7" id="KW-0833">Ubl conjugation pathway</keyword>
<keyword evidence="5" id="KW-0677">Repeat</keyword>
<evidence type="ECO:0000256" key="6">
    <source>
        <dbReference type="ARBA" id="ARBA00022771"/>
    </source>
</evidence>